<proteinExistence type="predicted"/>
<evidence type="ECO:0000313" key="2">
    <source>
        <dbReference type="EMBL" id="KAL0204251.1"/>
    </source>
</evidence>
<protein>
    <submittedName>
        <fullName evidence="2">Uncharacterized protein</fullName>
    </submittedName>
</protein>
<sequence length="147" mass="15459">GESVGSTGSEVALFAGVASGAVIFIIIIIALVALLHRRHQKQSAQCSAQLPLNTLPKRGSGASGGSNNNGSEPSDIIFPLRTSGSMSAVTTATLSISSKKCHRKILRTFTTKFDREWTTSRPAVFQIMDISVLMPLRRSAADGVAGC</sequence>
<feature type="transmembrane region" description="Helical" evidence="1">
    <location>
        <begin position="12"/>
        <end position="35"/>
    </location>
</feature>
<feature type="non-terminal residue" evidence="2">
    <location>
        <position position="1"/>
    </location>
</feature>
<keyword evidence="1" id="KW-0472">Membrane</keyword>
<evidence type="ECO:0000313" key="3">
    <source>
        <dbReference type="Proteomes" id="UP001529510"/>
    </source>
</evidence>
<reference evidence="2 3" key="1">
    <citation type="submission" date="2024-05" db="EMBL/GenBank/DDBJ databases">
        <title>Genome sequencing and assembly of Indian major carp, Cirrhinus mrigala (Hamilton, 1822).</title>
        <authorList>
            <person name="Mohindra V."/>
            <person name="Chowdhury L.M."/>
            <person name="Lal K."/>
            <person name="Jena J.K."/>
        </authorList>
    </citation>
    <scope>NUCLEOTIDE SEQUENCE [LARGE SCALE GENOMIC DNA]</scope>
    <source>
        <strain evidence="2">CM1030</strain>
        <tissue evidence="2">Blood</tissue>
    </source>
</reference>
<accession>A0ABD0S0K9</accession>
<keyword evidence="1" id="KW-1133">Transmembrane helix</keyword>
<organism evidence="2 3">
    <name type="scientific">Cirrhinus mrigala</name>
    <name type="common">Mrigala</name>
    <dbReference type="NCBI Taxonomy" id="683832"/>
    <lineage>
        <taxon>Eukaryota</taxon>
        <taxon>Metazoa</taxon>
        <taxon>Chordata</taxon>
        <taxon>Craniata</taxon>
        <taxon>Vertebrata</taxon>
        <taxon>Euteleostomi</taxon>
        <taxon>Actinopterygii</taxon>
        <taxon>Neopterygii</taxon>
        <taxon>Teleostei</taxon>
        <taxon>Ostariophysi</taxon>
        <taxon>Cypriniformes</taxon>
        <taxon>Cyprinidae</taxon>
        <taxon>Labeoninae</taxon>
        <taxon>Labeonini</taxon>
        <taxon>Cirrhinus</taxon>
    </lineage>
</organism>
<keyword evidence="1" id="KW-0812">Transmembrane</keyword>
<evidence type="ECO:0000256" key="1">
    <source>
        <dbReference type="SAM" id="Phobius"/>
    </source>
</evidence>
<dbReference type="EMBL" id="JAMKFB020000001">
    <property type="protein sequence ID" value="KAL0204251.1"/>
    <property type="molecule type" value="Genomic_DNA"/>
</dbReference>
<dbReference type="Proteomes" id="UP001529510">
    <property type="component" value="Unassembled WGS sequence"/>
</dbReference>
<keyword evidence="3" id="KW-1185">Reference proteome</keyword>
<gene>
    <name evidence="2" type="ORF">M9458_002269</name>
</gene>
<comment type="caution">
    <text evidence="2">The sequence shown here is derived from an EMBL/GenBank/DDBJ whole genome shotgun (WGS) entry which is preliminary data.</text>
</comment>
<name>A0ABD0S0K9_CIRMR</name>
<dbReference type="AlphaFoldDB" id="A0ABD0S0K9"/>